<sequence length="522" mass="56065">MTDPREQSDLDRLEQLVGDKCNGALDSDGYAELHALLARSERLRCEYWELIAFNTDLHWVLADVRTPQQRRDTDSPTPHHGQPVRLPIYWLAAALAASLLAAIGLAVSLWPGSEDDLPTVVADAGGERDELALPNADSRASQQPAQQNPGASTAIFAASLTSPTNDSRWRSSQSSDANPQRIRLGEKLWVDAGAIEMQIDGGAVGVLRAPVELQLHSSSRLQLVRGRITVTAPKLTNGFTVDTPSAEVVDLGTVFSVAAAETGTDLVVFGGKVDLRVPPTNPKNGGAPPGDALHLAKGDAVHVSSEGGLSRIMSVQSSGDPMDLNRAPRTPVVGSVADNVDREGNWKFYEIVAGGMREDAPAYVDRFHEWNGLTPDGMPAYLVGGDYVRMFNEDKADEDLRIEIMLTRPSALYVLLDNRVAAPDWLAASFENTGDEIGVDESPHDTANRFPANDQFAQVGPGESIDRVHSIWKAAAPNGGPVVLGPNGLLPNRQDQDPRPRYIRANMYGVVAVPLADAPAAP</sequence>
<gene>
    <name evidence="3" type="ORF">KOR34_08750</name>
</gene>
<evidence type="ECO:0000313" key="3">
    <source>
        <dbReference type="EMBL" id="TWT35978.1"/>
    </source>
</evidence>
<dbReference type="AlphaFoldDB" id="A0A5C5VBP5"/>
<name>A0A5C5VBP5_9BACT</name>
<dbReference type="OrthoDB" id="256916at2"/>
<dbReference type="RefSeq" id="WP_146562535.1">
    <property type="nucleotide sequence ID" value="NZ_SIHJ01000001.1"/>
</dbReference>
<dbReference type="Gene3D" id="2.60.120.1440">
    <property type="match status" value="1"/>
</dbReference>
<accession>A0A5C5VBP5</accession>
<evidence type="ECO:0000259" key="2">
    <source>
        <dbReference type="Pfam" id="PF04773"/>
    </source>
</evidence>
<evidence type="ECO:0000313" key="4">
    <source>
        <dbReference type="Proteomes" id="UP000316714"/>
    </source>
</evidence>
<dbReference type="InterPro" id="IPR012373">
    <property type="entry name" value="Ferrdict_sens_TM"/>
</dbReference>
<dbReference type="EMBL" id="SIHJ01000001">
    <property type="protein sequence ID" value="TWT35978.1"/>
    <property type="molecule type" value="Genomic_DNA"/>
</dbReference>
<dbReference type="Proteomes" id="UP000316714">
    <property type="component" value="Unassembled WGS sequence"/>
</dbReference>
<comment type="caution">
    <text evidence="3">The sequence shown here is derived from an EMBL/GenBank/DDBJ whole genome shotgun (WGS) entry which is preliminary data.</text>
</comment>
<keyword evidence="1" id="KW-0812">Transmembrane</keyword>
<keyword evidence="1" id="KW-0472">Membrane</keyword>
<keyword evidence="1" id="KW-1133">Transmembrane helix</keyword>
<dbReference type="InterPro" id="IPR006860">
    <property type="entry name" value="FecR"/>
</dbReference>
<evidence type="ECO:0000256" key="1">
    <source>
        <dbReference type="SAM" id="Phobius"/>
    </source>
</evidence>
<feature type="transmembrane region" description="Helical" evidence="1">
    <location>
        <begin position="88"/>
        <end position="110"/>
    </location>
</feature>
<proteinExistence type="predicted"/>
<feature type="domain" description="FecR protein" evidence="2">
    <location>
        <begin position="216"/>
        <end position="273"/>
    </location>
</feature>
<dbReference type="GO" id="GO:0016989">
    <property type="term" value="F:sigma factor antagonist activity"/>
    <property type="evidence" value="ECO:0007669"/>
    <property type="project" value="TreeGrafter"/>
</dbReference>
<dbReference type="PANTHER" id="PTHR30273">
    <property type="entry name" value="PERIPLASMIC SIGNAL SENSOR AND SIGMA FACTOR ACTIVATOR FECR-RELATED"/>
    <property type="match status" value="1"/>
</dbReference>
<dbReference type="Pfam" id="PF04773">
    <property type="entry name" value="FecR"/>
    <property type="match status" value="1"/>
</dbReference>
<organism evidence="3 4">
    <name type="scientific">Posidoniimonas corsicana</name>
    <dbReference type="NCBI Taxonomy" id="1938618"/>
    <lineage>
        <taxon>Bacteria</taxon>
        <taxon>Pseudomonadati</taxon>
        <taxon>Planctomycetota</taxon>
        <taxon>Planctomycetia</taxon>
        <taxon>Pirellulales</taxon>
        <taxon>Lacipirellulaceae</taxon>
        <taxon>Posidoniimonas</taxon>
    </lineage>
</organism>
<dbReference type="PANTHER" id="PTHR30273:SF2">
    <property type="entry name" value="PROTEIN FECR"/>
    <property type="match status" value="1"/>
</dbReference>
<protein>
    <submittedName>
        <fullName evidence="3">FecR protein</fullName>
    </submittedName>
</protein>
<keyword evidence="4" id="KW-1185">Reference proteome</keyword>
<reference evidence="3 4" key="1">
    <citation type="submission" date="2019-02" db="EMBL/GenBank/DDBJ databases">
        <title>Deep-cultivation of Planctomycetes and their phenomic and genomic characterization uncovers novel biology.</title>
        <authorList>
            <person name="Wiegand S."/>
            <person name="Jogler M."/>
            <person name="Boedeker C."/>
            <person name="Pinto D."/>
            <person name="Vollmers J."/>
            <person name="Rivas-Marin E."/>
            <person name="Kohn T."/>
            <person name="Peeters S.H."/>
            <person name="Heuer A."/>
            <person name="Rast P."/>
            <person name="Oberbeckmann S."/>
            <person name="Bunk B."/>
            <person name="Jeske O."/>
            <person name="Meyerdierks A."/>
            <person name="Storesund J.E."/>
            <person name="Kallscheuer N."/>
            <person name="Luecker S."/>
            <person name="Lage O.M."/>
            <person name="Pohl T."/>
            <person name="Merkel B.J."/>
            <person name="Hornburger P."/>
            <person name="Mueller R.-W."/>
            <person name="Bruemmer F."/>
            <person name="Labrenz M."/>
            <person name="Spormann A.M."/>
            <person name="Op Den Camp H."/>
            <person name="Overmann J."/>
            <person name="Amann R."/>
            <person name="Jetten M.S.M."/>
            <person name="Mascher T."/>
            <person name="Medema M.H."/>
            <person name="Devos D.P."/>
            <person name="Kaster A.-K."/>
            <person name="Ovreas L."/>
            <person name="Rohde M."/>
            <person name="Galperin M.Y."/>
            <person name="Jogler C."/>
        </authorList>
    </citation>
    <scope>NUCLEOTIDE SEQUENCE [LARGE SCALE GENOMIC DNA]</scope>
    <source>
        <strain evidence="3 4">KOR34</strain>
    </source>
</reference>